<feature type="signal peptide" evidence="5">
    <location>
        <begin position="1"/>
        <end position="24"/>
    </location>
</feature>
<dbReference type="AlphaFoldDB" id="A0A915IVQ1"/>
<evidence type="ECO:0000256" key="1">
    <source>
        <dbReference type="ARBA" id="ARBA00023157"/>
    </source>
</evidence>
<feature type="chain" id="PRO_5037296550" evidence="5">
    <location>
        <begin position="25"/>
        <end position="418"/>
    </location>
</feature>
<dbReference type="PANTHER" id="PTHR24652:SF69">
    <property type="entry name" value="CUB DOMAIN-CONTAINING PROTEIN"/>
    <property type="match status" value="1"/>
</dbReference>
<keyword evidence="6" id="KW-1185">Reference proteome</keyword>
<reference evidence="7" key="1">
    <citation type="submission" date="2022-11" db="UniProtKB">
        <authorList>
            <consortium name="WormBaseParasite"/>
        </authorList>
    </citation>
    <scope>IDENTIFICATION</scope>
</reference>
<dbReference type="PROSITE" id="PS50068">
    <property type="entry name" value="LDLRA_2"/>
    <property type="match status" value="1"/>
</dbReference>
<dbReference type="Pfam" id="PF00057">
    <property type="entry name" value="Ldl_recept_a"/>
    <property type="match status" value="1"/>
</dbReference>
<evidence type="ECO:0000313" key="7">
    <source>
        <dbReference type="WBParaSite" id="nRc.2.0.1.t18153-RA"/>
    </source>
</evidence>
<dbReference type="PROSITE" id="PS01209">
    <property type="entry name" value="LDLRA_1"/>
    <property type="match status" value="1"/>
</dbReference>
<keyword evidence="5" id="KW-0732">Signal</keyword>
<accession>A0A915IVQ1</accession>
<dbReference type="Gene3D" id="4.10.400.10">
    <property type="entry name" value="Low-density Lipoprotein Receptor"/>
    <property type="match status" value="1"/>
</dbReference>
<keyword evidence="1 2" id="KW-1015">Disulfide bond</keyword>
<comment type="caution">
    <text evidence="2">Lacks conserved residue(s) required for the propagation of feature annotation.</text>
</comment>
<dbReference type="InterPro" id="IPR002172">
    <property type="entry name" value="LDrepeatLR_classA_rpt"/>
</dbReference>
<evidence type="ECO:0000256" key="3">
    <source>
        <dbReference type="SAM" id="MobiDB-lite"/>
    </source>
</evidence>
<dbReference type="InterPro" id="IPR042333">
    <property type="entry name" value="LRAD2/Mig-13-like"/>
</dbReference>
<dbReference type="PANTHER" id="PTHR24652">
    <property type="entry name" value="LOW-DENSITY LIPOPROTEIN RECEPTOR CLASS A DOMAIN-CONTAINING PROTEIN 2"/>
    <property type="match status" value="1"/>
</dbReference>
<evidence type="ECO:0000313" key="6">
    <source>
        <dbReference type="Proteomes" id="UP000887565"/>
    </source>
</evidence>
<keyword evidence="4" id="KW-0812">Transmembrane</keyword>
<name>A0A915IVQ1_ROMCU</name>
<proteinExistence type="predicted"/>
<dbReference type="InterPro" id="IPR036055">
    <property type="entry name" value="LDL_receptor-like_sf"/>
</dbReference>
<sequence length="418" mass="46473">MKNLYYSTLFCFFIISTTTNLVFASRLSDDLTICGRKTTPNNREILNLGDYGRIFAGNLTKTTCKLELLAWPYTTDIGFRAEYKFTLRAHWPDNPICKTCDKIYDQKGGVIILDPSLINTPNIYIDCIWLVSKSRFSSPLYDQIYLKIRDLSILKHSHKNLSFEIREGLTSRSPLLFNYGTSSLINNYDDSDYICNDAREYHCANGRCIAGNLQCDENDHCGDYSDELPNLCFNMKEITSSDILLQNQYIKKYLVETESSPSINAGGAYATTIILISCIIGLIIVLLIVTVVAGKIYRQRLAALQHQLRAPIVEENSREVGSVAGPSIHQMGERRLFVWPAVTANAATRVFEAPPTYDDALKHPTVPPDGVVNEAFVAMEESEESTPIEGAATTLPSTQIASESGPDSGTLNNSGTLV</sequence>
<organism evidence="6 7">
    <name type="scientific">Romanomermis culicivorax</name>
    <name type="common">Nematode worm</name>
    <dbReference type="NCBI Taxonomy" id="13658"/>
    <lineage>
        <taxon>Eukaryota</taxon>
        <taxon>Metazoa</taxon>
        <taxon>Ecdysozoa</taxon>
        <taxon>Nematoda</taxon>
        <taxon>Enoplea</taxon>
        <taxon>Dorylaimia</taxon>
        <taxon>Mermithida</taxon>
        <taxon>Mermithoidea</taxon>
        <taxon>Mermithidae</taxon>
        <taxon>Romanomermis</taxon>
    </lineage>
</organism>
<evidence type="ECO:0000256" key="2">
    <source>
        <dbReference type="PROSITE-ProRule" id="PRU00124"/>
    </source>
</evidence>
<keyword evidence="4" id="KW-0472">Membrane</keyword>
<dbReference type="WBParaSite" id="nRc.2.0.1.t18153-RA">
    <property type="protein sequence ID" value="nRc.2.0.1.t18153-RA"/>
    <property type="gene ID" value="nRc.2.0.1.g18153"/>
</dbReference>
<protein>
    <submittedName>
        <fullName evidence="7">CUB domain-containing protein</fullName>
    </submittedName>
</protein>
<feature type="region of interest" description="Disordered" evidence="3">
    <location>
        <begin position="397"/>
        <end position="418"/>
    </location>
</feature>
<evidence type="ECO:0000256" key="4">
    <source>
        <dbReference type="SAM" id="Phobius"/>
    </source>
</evidence>
<keyword evidence="4" id="KW-1133">Transmembrane helix</keyword>
<feature type="disulfide bond" evidence="2">
    <location>
        <begin position="203"/>
        <end position="221"/>
    </location>
</feature>
<dbReference type="Proteomes" id="UP000887565">
    <property type="component" value="Unplaced"/>
</dbReference>
<dbReference type="CDD" id="cd00112">
    <property type="entry name" value="LDLa"/>
    <property type="match status" value="1"/>
</dbReference>
<dbReference type="InterPro" id="IPR023415">
    <property type="entry name" value="LDLR_class-A_CS"/>
</dbReference>
<dbReference type="SMART" id="SM00192">
    <property type="entry name" value="LDLa"/>
    <property type="match status" value="1"/>
</dbReference>
<feature type="transmembrane region" description="Helical" evidence="4">
    <location>
        <begin position="268"/>
        <end position="293"/>
    </location>
</feature>
<evidence type="ECO:0000256" key="5">
    <source>
        <dbReference type="SAM" id="SignalP"/>
    </source>
</evidence>
<dbReference type="SUPFAM" id="SSF57424">
    <property type="entry name" value="LDL receptor-like module"/>
    <property type="match status" value="1"/>
</dbReference>